<dbReference type="SMART" id="SM00220">
    <property type="entry name" value="S_TKc"/>
    <property type="match status" value="1"/>
</dbReference>
<sequence>MFSSHADMASSLLHISPSCGRWLRGSSLGSGSFGNVSLGLSLDDGLLFAVKSAPASPAAQALSLQNEFHILHALHSPRIVRCLGASLTALDDTPCFSIFLEYMEEGTIADLVKKSGGRLEEGRARECTRAILEGLCYLHKQGVVHCDIKGQNILLGSRGEIKIADFGSARKVSSRENSESCSMRGTPLWMAPEVVQGVEQGTPSDIWSLGCTLVEMLQGRPPWGSIQDHTSPNDLASLLFRIAYTNEGPSLVECLFSAEARDFLSKCLERDPKKRWTAEQLLRHPFVMLKEEGLCSLYRSQVSPRSALDFFMDSDLESESSGSIKSFAYATKLYCTKVATDNEATVREDCGSRWFSVRCTACWSEDRQKPFFRTEKEVIVKKGNQVSLESLGFLARRMRPVVG</sequence>
<reference evidence="8" key="1">
    <citation type="submission" date="2021-01" db="EMBL/GenBank/DDBJ databases">
        <title>Adiantum capillus-veneris genome.</title>
        <authorList>
            <person name="Fang Y."/>
            <person name="Liao Q."/>
        </authorList>
    </citation>
    <scope>NUCLEOTIDE SEQUENCE</scope>
    <source>
        <strain evidence="8">H3</strain>
        <tissue evidence="8">Leaf</tissue>
    </source>
</reference>
<accession>A0A9D4Z7R3</accession>
<dbReference type="Pfam" id="PF00069">
    <property type="entry name" value="Pkinase"/>
    <property type="match status" value="1"/>
</dbReference>
<dbReference type="PANTHER" id="PTHR48011">
    <property type="entry name" value="CCR4-NOT TRANSCRIPTIONAL COMPLEX SUBUNIT CAF120-RELATED"/>
    <property type="match status" value="1"/>
</dbReference>
<name>A0A9D4Z7R3_ADICA</name>
<evidence type="ECO:0000259" key="7">
    <source>
        <dbReference type="PROSITE" id="PS50011"/>
    </source>
</evidence>
<feature type="binding site" evidence="5">
    <location>
        <position position="51"/>
    </location>
    <ligand>
        <name>ATP</name>
        <dbReference type="ChEBI" id="CHEBI:30616"/>
    </ligand>
</feature>
<keyword evidence="9" id="KW-1185">Reference proteome</keyword>
<dbReference type="GO" id="GO:0005524">
    <property type="term" value="F:ATP binding"/>
    <property type="evidence" value="ECO:0007669"/>
    <property type="project" value="UniProtKB-UniRule"/>
</dbReference>
<protein>
    <recommendedName>
        <fullName evidence="7">Protein kinase domain-containing protein</fullName>
    </recommendedName>
</protein>
<dbReference type="SUPFAM" id="SSF56112">
    <property type="entry name" value="Protein kinase-like (PK-like)"/>
    <property type="match status" value="1"/>
</dbReference>
<keyword evidence="4 5" id="KW-0067">ATP-binding</keyword>
<evidence type="ECO:0000256" key="4">
    <source>
        <dbReference type="ARBA" id="ARBA00022840"/>
    </source>
</evidence>
<dbReference type="GO" id="GO:0007165">
    <property type="term" value="P:signal transduction"/>
    <property type="evidence" value="ECO:0007669"/>
    <property type="project" value="TreeGrafter"/>
</dbReference>
<dbReference type="GO" id="GO:0004674">
    <property type="term" value="F:protein serine/threonine kinase activity"/>
    <property type="evidence" value="ECO:0007669"/>
    <property type="project" value="UniProtKB-KW"/>
</dbReference>
<keyword evidence="1" id="KW-0808">Transferase</keyword>
<comment type="similarity">
    <text evidence="6">Belongs to the protein kinase superfamily.</text>
</comment>
<gene>
    <name evidence="8" type="ORF">GOP47_0021299</name>
</gene>
<evidence type="ECO:0000256" key="1">
    <source>
        <dbReference type="ARBA" id="ARBA00022679"/>
    </source>
</evidence>
<evidence type="ECO:0000256" key="3">
    <source>
        <dbReference type="ARBA" id="ARBA00022777"/>
    </source>
</evidence>
<dbReference type="PANTHER" id="PTHR48011:SF4">
    <property type="entry name" value="MITOGEN-ACTIVATED PROTEIN KINASE KINASE KINASE 19"/>
    <property type="match status" value="1"/>
</dbReference>
<dbReference type="PROSITE" id="PS00107">
    <property type="entry name" value="PROTEIN_KINASE_ATP"/>
    <property type="match status" value="1"/>
</dbReference>
<evidence type="ECO:0000256" key="5">
    <source>
        <dbReference type="PROSITE-ProRule" id="PRU10141"/>
    </source>
</evidence>
<dbReference type="InterPro" id="IPR008271">
    <property type="entry name" value="Ser/Thr_kinase_AS"/>
</dbReference>
<keyword evidence="6" id="KW-0723">Serine/threonine-protein kinase</keyword>
<evidence type="ECO:0000256" key="2">
    <source>
        <dbReference type="ARBA" id="ARBA00022741"/>
    </source>
</evidence>
<dbReference type="Gene3D" id="1.10.510.10">
    <property type="entry name" value="Transferase(Phosphotransferase) domain 1"/>
    <property type="match status" value="1"/>
</dbReference>
<dbReference type="InterPro" id="IPR017441">
    <property type="entry name" value="Protein_kinase_ATP_BS"/>
</dbReference>
<evidence type="ECO:0000313" key="9">
    <source>
        <dbReference type="Proteomes" id="UP000886520"/>
    </source>
</evidence>
<dbReference type="Proteomes" id="UP000886520">
    <property type="component" value="Chromosome 20"/>
</dbReference>
<organism evidence="8 9">
    <name type="scientific">Adiantum capillus-veneris</name>
    <name type="common">Maidenhair fern</name>
    <dbReference type="NCBI Taxonomy" id="13818"/>
    <lineage>
        <taxon>Eukaryota</taxon>
        <taxon>Viridiplantae</taxon>
        <taxon>Streptophyta</taxon>
        <taxon>Embryophyta</taxon>
        <taxon>Tracheophyta</taxon>
        <taxon>Polypodiopsida</taxon>
        <taxon>Polypodiidae</taxon>
        <taxon>Polypodiales</taxon>
        <taxon>Pteridineae</taxon>
        <taxon>Pteridaceae</taxon>
        <taxon>Vittarioideae</taxon>
        <taxon>Adiantum</taxon>
    </lineage>
</organism>
<dbReference type="PROSITE" id="PS50011">
    <property type="entry name" value="PROTEIN_KINASE_DOM"/>
    <property type="match status" value="1"/>
</dbReference>
<keyword evidence="2 5" id="KW-0547">Nucleotide-binding</keyword>
<dbReference type="InterPro" id="IPR052751">
    <property type="entry name" value="Plant_MAPKKK"/>
</dbReference>
<evidence type="ECO:0000313" key="8">
    <source>
        <dbReference type="EMBL" id="KAI5064629.1"/>
    </source>
</evidence>
<dbReference type="OrthoDB" id="275301at2759"/>
<proteinExistence type="inferred from homology"/>
<keyword evidence="3" id="KW-0418">Kinase</keyword>
<dbReference type="InterPro" id="IPR000719">
    <property type="entry name" value="Prot_kinase_dom"/>
</dbReference>
<evidence type="ECO:0000256" key="6">
    <source>
        <dbReference type="RuleBase" id="RU000304"/>
    </source>
</evidence>
<dbReference type="CDD" id="cd06606">
    <property type="entry name" value="STKc_MAPKKK"/>
    <property type="match status" value="1"/>
</dbReference>
<dbReference type="PROSITE" id="PS00108">
    <property type="entry name" value="PROTEIN_KINASE_ST"/>
    <property type="match status" value="1"/>
</dbReference>
<dbReference type="EMBL" id="JABFUD020000020">
    <property type="protein sequence ID" value="KAI5064629.1"/>
    <property type="molecule type" value="Genomic_DNA"/>
</dbReference>
<feature type="domain" description="Protein kinase" evidence="7">
    <location>
        <begin position="22"/>
        <end position="287"/>
    </location>
</feature>
<dbReference type="InterPro" id="IPR011009">
    <property type="entry name" value="Kinase-like_dom_sf"/>
</dbReference>
<comment type="caution">
    <text evidence="8">The sequence shown here is derived from an EMBL/GenBank/DDBJ whole genome shotgun (WGS) entry which is preliminary data.</text>
</comment>
<dbReference type="AlphaFoldDB" id="A0A9D4Z7R3"/>